<organism evidence="13 14">
    <name type="scientific">Alicyclobacillus sacchari</name>
    <dbReference type="NCBI Taxonomy" id="392010"/>
    <lineage>
        <taxon>Bacteria</taxon>
        <taxon>Bacillati</taxon>
        <taxon>Bacillota</taxon>
        <taxon>Bacilli</taxon>
        <taxon>Bacillales</taxon>
        <taxon>Alicyclobacillaceae</taxon>
        <taxon>Alicyclobacillus</taxon>
    </lineage>
</organism>
<dbReference type="NCBIfam" id="TIGR00726">
    <property type="entry name" value="peptidoglycan editing factor PgeF"/>
    <property type="match status" value="1"/>
</dbReference>
<comment type="similarity">
    <text evidence="4 12">Belongs to the purine nucleoside phosphorylase YfiH/LACC1 family.</text>
</comment>
<evidence type="ECO:0000256" key="6">
    <source>
        <dbReference type="ARBA" id="ARBA00022723"/>
    </source>
</evidence>
<evidence type="ECO:0000256" key="2">
    <source>
        <dbReference type="ARBA" id="ARBA00001947"/>
    </source>
</evidence>
<evidence type="ECO:0000256" key="11">
    <source>
        <dbReference type="ARBA" id="ARBA00049893"/>
    </source>
</evidence>
<evidence type="ECO:0000313" key="14">
    <source>
        <dbReference type="Proteomes" id="UP000294581"/>
    </source>
</evidence>
<accession>A0A4R8LQA9</accession>
<evidence type="ECO:0000256" key="9">
    <source>
        <dbReference type="ARBA" id="ARBA00047989"/>
    </source>
</evidence>
<proteinExistence type="inferred from homology"/>
<sequence>MHVLTNIVGSHGGIGVRPRWADAGVCAMFLFRHDDAWPAVERDVSYAGRIDPNDAADNRSWFFERLQLPTDCASFIRQVHGTDVIAITRTSTTDVADRASVRPQGDAQVTADVGVALGILVADCAPVLFYDPARRVVAVAHSGWRGTVKGISAAVVARMTEDFGSRADDIRAAIGPCIRRCCYEVDETVARQVRGTHMERALFKRFGQDGKYWFSLPDAIRIDLIRAGLRPEHVDDCGLCTACRTNHLFSHRREQGHAGRQMAIVALREP</sequence>
<comment type="caution">
    <text evidence="13">The sequence shown here is derived from an EMBL/GenBank/DDBJ whole genome shotgun (WGS) entry which is preliminary data.</text>
</comment>
<dbReference type="PANTHER" id="PTHR30616:SF2">
    <property type="entry name" value="PURINE NUCLEOSIDE PHOSPHORYLASE LACC1"/>
    <property type="match status" value="1"/>
</dbReference>
<keyword evidence="14" id="KW-1185">Reference proteome</keyword>
<gene>
    <name evidence="13" type="ORF">C7445_10669</name>
</gene>
<evidence type="ECO:0000256" key="8">
    <source>
        <dbReference type="ARBA" id="ARBA00022833"/>
    </source>
</evidence>
<keyword evidence="8" id="KW-0862">Zinc</keyword>
<dbReference type="EMBL" id="SORF01000006">
    <property type="protein sequence ID" value="TDY46643.1"/>
    <property type="molecule type" value="Genomic_DNA"/>
</dbReference>
<comment type="catalytic activity">
    <reaction evidence="11">
        <text>S-methyl-5'-thioadenosine + phosphate = 5-(methylsulfanyl)-alpha-D-ribose 1-phosphate + adenine</text>
        <dbReference type="Rhea" id="RHEA:11852"/>
        <dbReference type="ChEBI" id="CHEBI:16708"/>
        <dbReference type="ChEBI" id="CHEBI:17509"/>
        <dbReference type="ChEBI" id="CHEBI:43474"/>
        <dbReference type="ChEBI" id="CHEBI:58533"/>
        <dbReference type="EC" id="2.4.2.28"/>
    </reaction>
    <physiologicalReaction direction="left-to-right" evidence="11">
        <dbReference type="Rhea" id="RHEA:11853"/>
    </physiologicalReaction>
</comment>
<evidence type="ECO:0000256" key="1">
    <source>
        <dbReference type="ARBA" id="ARBA00000553"/>
    </source>
</evidence>
<dbReference type="OrthoDB" id="4279at2"/>
<dbReference type="Pfam" id="PF02578">
    <property type="entry name" value="Cu-oxidase_4"/>
    <property type="match status" value="1"/>
</dbReference>
<dbReference type="InterPro" id="IPR011324">
    <property type="entry name" value="Cytotoxic_necrot_fac-like_cat"/>
</dbReference>
<dbReference type="Gene3D" id="3.60.140.10">
    <property type="entry name" value="CNF1/YfiH-like putative cysteine hydrolases"/>
    <property type="match status" value="1"/>
</dbReference>
<dbReference type="CDD" id="cd16833">
    <property type="entry name" value="YfiH"/>
    <property type="match status" value="1"/>
</dbReference>
<comment type="catalytic activity">
    <reaction evidence="1">
        <text>inosine + phosphate = alpha-D-ribose 1-phosphate + hypoxanthine</text>
        <dbReference type="Rhea" id="RHEA:27646"/>
        <dbReference type="ChEBI" id="CHEBI:17368"/>
        <dbReference type="ChEBI" id="CHEBI:17596"/>
        <dbReference type="ChEBI" id="CHEBI:43474"/>
        <dbReference type="ChEBI" id="CHEBI:57720"/>
        <dbReference type="EC" id="2.4.2.1"/>
    </reaction>
    <physiologicalReaction direction="left-to-right" evidence="1">
        <dbReference type="Rhea" id="RHEA:27647"/>
    </physiologicalReaction>
</comment>
<comment type="catalytic activity">
    <reaction evidence="9">
        <text>adenosine + H2O + H(+) = inosine + NH4(+)</text>
        <dbReference type="Rhea" id="RHEA:24408"/>
        <dbReference type="ChEBI" id="CHEBI:15377"/>
        <dbReference type="ChEBI" id="CHEBI:15378"/>
        <dbReference type="ChEBI" id="CHEBI:16335"/>
        <dbReference type="ChEBI" id="CHEBI:17596"/>
        <dbReference type="ChEBI" id="CHEBI:28938"/>
        <dbReference type="EC" id="3.5.4.4"/>
    </reaction>
    <physiologicalReaction direction="left-to-right" evidence="9">
        <dbReference type="Rhea" id="RHEA:24409"/>
    </physiologicalReaction>
</comment>
<dbReference type="GO" id="GO:0017061">
    <property type="term" value="F:S-methyl-5-thioadenosine phosphorylase activity"/>
    <property type="evidence" value="ECO:0007669"/>
    <property type="project" value="UniProtKB-EC"/>
</dbReference>
<reference evidence="13 14" key="1">
    <citation type="submission" date="2019-03" db="EMBL/GenBank/DDBJ databases">
        <title>Genomic Encyclopedia of Type Strains, Phase IV (KMG-IV): sequencing the most valuable type-strain genomes for metagenomic binning, comparative biology and taxonomic classification.</title>
        <authorList>
            <person name="Goeker M."/>
        </authorList>
    </citation>
    <scope>NUCLEOTIDE SEQUENCE [LARGE SCALE GENOMIC DNA]</scope>
    <source>
        <strain evidence="13 14">DSM 17974</strain>
    </source>
</reference>
<protein>
    <recommendedName>
        <fullName evidence="12">Purine nucleoside phosphorylase</fullName>
    </recommendedName>
</protein>
<dbReference type="InterPro" id="IPR038371">
    <property type="entry name" value="Cu_polyphenol_OxRdtase_sf"/>
</dbReference>
<evidence type="ECO:0000256" key="10">
    <source>
        <dbReference type="ARBA" id="ARBA00048968"/>
    </source>
</evidence>
<evidence type="ECO:0000256" key="12">
    <source>
        <dbReference type="RuleBase" id="RU361274"/>
    </source>
</evidence>
<evidence type="ECO:0000256" key="5">
    <source>
        <dbReference type="ARBA" id="ARBA00022679"/>
    </source>
</evidence>
<keyword evidence="7" id="KW-0378">Hydrolase</keyword>
<dbReference type="GO" id="GO:0005507">
    <property type="term" value="F:copper ion binding"/>
    <property type="evidence" value="ECO:0007669"/>
    <property type="project" value="TreeGrafter"/>
</dbReference>
<evidence type="ECO:0000313" key="13">
    <source>
        <dbReference type="EMBL" id="TDY46643.1"/>
    </source>
</evidence>
<dbReference type="InterPro" id="IPR003730">
    <property type="entry name" value="Cu_polyphenol_OxRdtase"/>
</dbReference>
<keyword evidence="6" id="KW-0479">Metal-binding</keyword>
<dbReference type="SUPFAM" id="SSF64438">
    <property type="entry name" value="CNF1/YfiH-like putative cysteine hydrolases"/>
    <property type="match status" value="1"/>
</dbReference>
<dbReference type="GO" id="GO:0016787">
    <property type="term" value="F:hydrolase activity"/>
    <property type="evidence" value="ECO:0007669"/>
    <property type="project" value="UniProtKB-KW"/>
</dbReference>
<dbReference type="AlphaFoldDB" id="A0A4R8LQA9"/>
<comment type="function">
    <text evidence="3">Purine nucleoside enzyme that catalyzes the phosphorolysis of adenosine and inosine nucleosides, yielding D-ribose 1-phosphate and the respective free bases, adenine and hypoxanthine. Also catalyzes the phosphorolysis of S-methyl-5'-thioadenosine into adenine and S-methyl-5-thio-alpha-D-ribose 1-phosphate. Also has adenosine deaminase activity.</text>
</comment>
<comment type="cofactor">
    <cofactor evidence="2">
        <name>Zn(2+)</name>
        <dbReference type="ChEBI" id="CHEBI:29105"/>
    </cofactor>
</comment>
<dbReference type="Proteomes" id="UP000294581">
    <property type="component" value="Unassembled WGS sequence"/>
</dbReference>
<evidence type="ECO:0000256" key="4">
    <source>
        <dbReference type="ARBA" id="ARBA00007353"/>
    </source>
</evidence>
<dbReference type="PANTHER" id="PTHR30616">
    <property type="entry name" value="UNCHARACTERIZED PROTEIN YFIH"/>
    <property type="match status" value="1"/>
</dbReference>
<dbReference type="RefSeq" id="WP_134159511.1">
    <property type="nucleotide sequence ID" value="NZ_SORF01000006.1"/>
</dbReference>
<keyword evidence="5" id="KW-0808">Transferase</keyword>
<evidence type="ECO:0000256" key="3">
    <source>
        <dbReference type="ARBA" id="ARBA00003215"/>
    </source>
</evidence>
<comment type="catalytic activity">
    <reaction evidence="10">
        <text>adenosine + phosphate = alpha-D-ribose 1-phosphate + adenine</text>
        <dbReference type="Rhea" id="RHEA:27642"/>
        <dbReference type="ChEBI" id="CHEBI:16335"/>
        <dbReference type="ChEBI" id="CHEBI:16708"/>
        <dbReference type="ChEBI" id="CHEBI:43474"/>
        <dbReference type="ChEBI" id="CHEBI:57720"/>
        <dbReference type="EC" id="2.4.2.1"/>
    </reaction>
    <physiologicalReaction direction="left-to-right" evidence="10">
        <dbReference type="Rhea" id="RHEA:27643"/>
    </physiologicalReaction>
</comment>
<evidence type="ECO:0000256" key="7">
    <source>
        <dbReference type="ARBA" id="ARBA00022801"/>
    </source>
</evidence>
<name>A0A4R8LQA9_9BACL</name>